<protein>
    <submittedName>
        <fullName evidence="5">TRAP transporter substrate-binding protein DctP</fullName>
    </submittedName>
</protein>
<organism evidence="5 6">
    <name type="scientific">Aquibaculum arenosum</name>
    <dbReference type="NCBI Taxonomy" id="3032591"/>
    <lineage>
        <taxon>Bacteria</taxon>
        <taxon>Pseudomonadati</taxon>
        <taxon>Pseudomonadota</taxon>
        <taxon>Alphaproteobacteria</taxon>
        <taxon>Rhodospirillales</taxon>
        <taxon>Rhodovibrionaceae</taxon>
        <taxon>Aquibaculum</taxon>
    </lineage>
</organism>
<dbReference type="EMBL" id="JARHUD010000005">
    <property type="protein sequence ID" value="MDF2096126.1"/>
    <property type="molecule type" value="Genomic_DNA"/>
</dbReference>
<evidence type="ECO:0000256" key="2">
    <source>
        <dbReference type="ARBA" id="ARBA00022448"/>
    </source>
</evidence>
<feature type="chain" id="PRO_5046430067" evidence="4">
    <location>
        <begin position="28"/>
        <end position="336"/>
    </location>
</feature>
<dbReference type="SUPFAM" id="SSF53850">
    <property type="entry name" value="Periplasmic binding protein-like II"/>
    <property type="match status" value="1"/>
</dbReference>
<comment type="caution">
    <text evidence="5">The sequence shown here is derived from an EMBL/GenBank/DDBJ whole genome shotgun (WGS) entry which is preliminary data.</text>
</comment>
<dbReference type="Pfam" id="PF03480">
    <property type="entry name" value="DctP"/>
    <property type="match status" value="1"/>
</dbReference>
<dbReference type="NCBIfam" id="NF037995">
    <property type="entry name" value="TRAP_S1"/>
    <property type="match status" value="1"/>
</dbReference>
<evidence type="ECO:0000313" key="5">
    <source>
        <dbReference type="EMBL" id="MDF2096126.1"/>
    </source>
</evidence>
<dbReference type="InterPro" id="IPR038404">
    <property type="entry name" value="TRAP_DctP_sf"/>
</dbReference>
<name>A0ABT5YMD7_9PROT</name>
<reference evidence="5 6" key="1">
    <citation type="submission" date="2023-03" db="EMBL/GenBank/DDBJ databases">
        <title>Fodinicurvata sp. CAU 1616 isolated from sea sendiment.</title>
        <authorList>
            <person name="Kim W."/>
        </authorList>
    </citation>
    <scope>NUCLEOTIDE SEQUENCE [LARGE SCALE GENOMIC DNA]</scope>
    <source>
        <strain evidence="5 6">CAU 1616</strain>
    </source>
</reference>
<evidence type="ECO:0000313" key="6">
    <source>
        <dbReference type="Proteomes" id="UP001215503"/>
    </source>
</evidence>
<evidence type="ECO:0000256" key="3">
    <source>
        <dbReference type="ARBA" id="ARBA00022729"/>
    </source>
</evidence>
<gene>
    <name evidence="5" type="primary">dctP</name>
    <name evidence="5" type="ORF">P2G67_09075</name>
</gene>
<keyword evidence="3 4" id="KW-0732">Signal</keyword>
<comment type="similarity">
    <text evidence="1">Belongs to the bacterial solute-binding protein 7 family.</text>
</comment>
<feature type="signal peptide" evidence="4">
    <location>
        <begin position="1"/>
        <end position="27"/>
    </location>
</feature>
<sequence length="336" mass="37782">MSMLKRTTIMGAIFGLASLSGAQVSGANEPILAHIMDSEHIWHGASERFMQRMDELSGGDFQVAYHPGGDLGDWTSIIEQVAQGSVQMTLAWNYGELDPRWDISNLAFIAEDWEQGEAVFGPGSTMEGVYQDIMNDLNMVLLGIIPTDFTGFVVRNGIEPPLNYPEDAQGFKMRVPAQPLSIESYGALGFSVVPMAFSEVHTALQTGAIDGRAVSPPSEVLMFKDVIDTYVYTRHNFEHTFWLANKQWFDSLETEQQEWIRTAATEAVEWTWENAEAQSPRWFEEMREAGIEVIELTPEQQEAYKKLTMEVEYPYMEQLVGPEVMEQIRSAAEASE</sequence>
<keyword evidence="2" id="KW-0813">Transport</keyword>
<dbReference type="Proteomes" id="UP001215503">
    <property type="component" value="Unassembled WGS sequence"/>
</dbReference>
<accession>A0ABT5YMD7</accession>
<dbReference type="InterPro" id="IPR018389">
    <property type="entry name" value="DctP_fam"/>
</dbReference>
<proteinExistence type="inferred from homology"/>
<evidence type="ECO:0000256" key="4">
    <source>
        <dbReference type="SAM" id="SignalP"/>
    </source>
</evidence>
<evidence type="ECO:0000256" key="1">
    <source>
        <dbReference type="ARBA" id="ARBA00009023"/>
    </source>
</evidence>
<dbReference type="RefSeq" id="WP_275822245.1">
    <property type="nucleotide sequence ID" value="NZ_JARHUD010000005.1"/>
</dbReference>
<dbReference type="PANTHER" id="PTHR33376">
    <property type="match status" value="1"/>
</dbReference>
<dbReference type="Gene3D" id="3.40.190.170">
    <property type="entry name" value="Bacterial extracellular solute-binding protein, family 7"/>
    <property type="match status" value="1"/>
</dbReference>
<dbReference type="PANTHER" id="PTHR33376:SF7">
    <property type="entry name" value="C4-DICARBOXYLATE-BINDING PROTEIN DCTB"/>
    <property type="match status" value="1"/>
</dbReference>
<keyword evidence="6" id="KW-1185">Reference proteome</keyword>